<evidence type="ECO:0000256" key="5">
    <source>
        <dbReference type="ARBA" id="ARBA00022574"/>
    </source>
</evidence>
<evidence type="ECO:0008006" key="13">
    <source>
        <dbReference type="Google" id="ProtNLM"/>
    </source>
</evidence>
<evidence type="ECO:0000313" key="11">
    <source>
        <dbReference type="EMBL" id="KAK6188304.1"/>
    </source>
</evidence>
<evidence type="ECO:0000256" key="2">
    <source>
        <dbReference type="ARBA" id="ARBA00004496"/>
    </source>
</evidence>
<dbReference type="PROSITE" id="PS51396">
    <property type="entry name" value="PUL"/>
    <property type="match status" value="1"/>
</dbReference>
<dbReference type="GO" id="GO:0010992">
    <property type="term" value="P:ubiquitin recycling"/>
    <property type="evidence" value="ECO:0007669"/>
    <property type="project" value="TreeGrafter"/>
</dbReference>
<comment type="caution">
    <text evidence="11">The sequence shown here is derived from an EMBL/GenBank/DDBJ whole genome shotgun (WGS) entry which is preliminary data.</text>
</comment>
<dbReference type="FunFam" id="3.10.20.870:FF:000001">
    <property type="entry name" value="Phospholipase A-2-activating protein-like"/>
    <property type="match status" value="1"/>
</dbReference>
<gene>
    <name evidence="11" type="ORF">SNE40_004506</name>
</gene>
<dbReference type="GO" id="GO:0043130">
    <property type="term" value="F:ubiquitin binding"/>
    <property type="evidence" value="ECO:0007669"/>
    <property type="project" value="TreeGrafter"/>
</dbReference>
<reference evidence="11 12" key="1">
    <citation type="submission" date="2024-01" db="EMBL/GenBank/DDBJ databases">
        <title>The genome of the rayed Mediterranean limpet Patella caerulea (Linnaeus, 1758).</title>
        <authorList>
            <person name="Anh-Thu Weber A."/>
            <person name="Halstead-Nussloch G."/>
        </authorList>
    </citation>
    <scope>NUCLEOTIDE SEQUENCE [LARGE SCALE GENOMIC DNA]</scope>
    <source>
        <strain evidence="11">AATW-2023a</strain>
        <tissue evidence="11">Whole specimen</tissue>
    </source>
</reference>
<dbReference type="PROSITE" id="PS51394">
    <property type="entry name" value="PFU"/>
    <property type="match status" value="1"/>
</dbReference>
<keyword evidence="4" id="KW-0963">Cytoplasm</keyword>
<feature type="domain" description="PFU" evidence="9">
    <location>
        <begin position="360"/>
        <end position="459"/>
    </location>
</feature>
<dbReference type="EMBL" id="JAZGQO010000003">
    <property type="protein sequence ID" value="KAK6188304.1"/>
    <property type="molecule type" value="Genomic_DNA"/>
</dbReference>
<dbReference type="Pfam" id="PF08324">
    <property type="entry name" value="PUL"/>
    <property type="match status" value="1"/>
</dbReference>
<dbReference type="AlphaFoldDB" id="A0AAN8PXA0"/>
<evidence type="ECO:0000313" key="12">
    <source>
        <dbReference type="Proteomes" id="UP001347796"/>
    </source>
</evidence>
<dbReference type="InterPro" id="IPR011989">
    <property type="entry name" value="ARM-like"/>
</dbReference>
<evidence type="ECO:0000259" key="9">
    <source>
        <dbReference type="PROSITE" id="PS51394"/>
    </source>
</evidence>
<dbReference type="PANTHER" id="PTHR19849:SF0">
    <property type="entry name" value="PHOSPHOLIPASE A-2-ACTIVATING PROTEIN"/>
    <property type="match status" value="1"/>
</dbReference>
<dbReference type="Gene3D" id="3.10.20.870">
    <property type="entry name" value="PFU (PLAA family ubiquitin binding), C-terminal domain"/>
    <property type="match status" value="1"/>
</dbReference>
<name>A0AAN8PXA0_PATCE</name>
<comment type="similarity">
    <text evidence="3">Belongs to the WD repeat PLAP family.</text>
</comment>
<evidence type="ECO:0000256" key="8">
    <source>
        <dbReference type="PROSITE-ProRule" id="PRU00221"/>
    </source>
</evidence>
<dbReference type="Gene3D" id="2.130.10.10">
    <property type="entry name" value="YVTN repeat-like/Quinoprotein amine dehydrogenase"/>
    <property type="match status" value="1"/>
</dbReference>
<dbReference type="InterPro" id="IPR036322">
    <property type="entry name" value="WD40_repeat_dom_sf"/>
</dbReference>
<evidence type="ECO:0000259" key="10">
    <source>
        <dbReference type="PROSITE" id="PS51396"/>
    </source>
</evidence>
<dbReference type="InterPro" id="IPR013535">
    <property type="entry name" value="PUL_dom"/>
</dbReference>
<dbReference type="FunFam" id="2.130.10.10:FF:000175">
    <property type="entry name" value="Phospholipase A-2-activating protein"/>
    <property type="match status" value="1"/>
</dbReference>
<dbReference type="PROSITE" id="PS50294">
    <property type="entry name" value="WD_REPEATS_REGION"/>
    <property type="match status" value="2"/>
</dbReference>
<dbReference type="InterPro" id="IPR015155">
    <property type="entry name" value="PFU"/>
</dbReference>
<organism evidence="11 12">
    <name type="scientific">Patella caerulea</name>
    <name type="common">Rayed Mediterranean limpet</name>
    <dbReference type="NCBI Taxonomy" id="87958"/>
    <lineage>
        <taxon>Eukaryota</taxon>
        <taxon>Metazoa</taxon>
        <taxon>Spiralia</taxon>
        <taxon>Lophotrochozoa</taxon>
        <taxon>Mollusca</taxon>
        <taxon>Gastropoda</taxon>
        <taxon>Patellogastropoda</taxon>
        <taxon>Patelloidea</taxon>
        <taxon>Patellidae</taxon>
        <taxon>Patella</taxon>
    </lineage>
</organism>
<feature type="domain" description="PUL" evidence="10">
    <location>
        <begin position="533"/>
        <end position="785"/>
    </location>
</feature>
<keyword evidence="6" id="KW-0677">Repeat</keyword>
<sequence>METPYKLRCNVIGHEKDVRVVCSTIFPENGILSGSRDVSARIWVPIEMDNGFQEAHVMRGHSNFVSSVCVMPPDEKYPQGLIFTGSNDSTILAFTLDSPQSIFKLTGHTGTVCALSAGKFGFLLSGSWDKTARVWLNQKTVMTLEGHQAAVWAVATMSEQGVMLTGSADRTIKLWKAGKCLQTFIGHEDCVRGLAAVRSGEFLSCSNDATIKRWLTSGDCIGTYYGHTNYVYSIALLPNGEDFVTSGEDRTVRVWKGGECVQTIPHPIQSVWSVCTLANGDIVSGASDGLIRVFTTCPERRASDDELQAFEEALAASTIPTQLGDIKMEDLPGPEALINPGRKDGQTKMVKDGDKVQLYNWDASASKWNKVGDIVGSAGGTQATSGKTLYQGKEYDFVFSVDIQEGQPPLKLPYNTSEDPWFAAQKFLDQNQLSQLFLDQVANFIVDNTKGVTLGTGGNLGGDPFTSGGRYIPGSGGANGVGTGGGDPFTGSGRHVPSYTDQTRTNTSHGADPFTGSGSYNPVGVTKASTTNTYFPVRKCVTFTQSNPAQIMSKLKEFNQSVGGDKAVSDIELESLSTFITGQSSTDQQIAVLCKLLLWPENVIFPALDILRLGMLYPDVNRLFTGKAGFLEGLYQYLSADQPTANQMLALRIIVNAFSQSGGLNSNFENCENLLTAILKLKDSSNKNIQIAIATILLNFAVSLFGIDDLDKKSLCICAAGSLLEGSLDNEAAFRLIVCIGTFINDDDKAKVLAVSIDLPAILSKYKVLTEPKKLTESATLLHNCFG</sequence>
<feature type="repeat" description="WD" evidence="8">
    <location>
        <begin position="105"/>
        <end position="135"/>
    </location>
</feature>
<evidence type="ECO:0000256" key="4">
    <source>
        <dbReference type="ARBA" id="ARBA00022490"/>
    </source>
</evidence>
<dbReference type="GO" id="GO:0005737">
    <property type="term" value="C:cytoplasm"/>
    <property type="evidence" value="ECO:0007669"/>
    <property type="project" value="UniProtKB-SubCell"/>
</dbReference>
<comment type="subcellular location">
    <subcellularLocation>
        <location evidence="2">Cytoplasm</location>
    </subcellularLocation>
    <subcellularLocation>
        <location evidence="1">Nucleus</location>
    </subcellularLocation>
</comment>
<proteinExistence type="inferred from homology"/>
<dbReference type="PANTHER" id="PTHR19849">
    <property type="entry name" value="PHOSPHOLIPASE A-2-ACTIVATING PROTEIN"/>
    <property type="match status" value="1"/>
</dbReference>
<feature type="repeat" description="WD" evidence="8">
    <location>
        <begin position="224"/>
        <end position="256"/>
    </location>
</feature>
<evidence type="ECO:0000256" key="1">
    <source>
        <dbReference type="ARBA" id="ARBA00004123"/>
    </source>
</evidence>
<dbReference type="PROSITE" id="PS50082">
    <property type="entry name" value="WD_REPEATS_2"/>
    <property type="match status" value="3"/>
</dbReference>
<dbReference type="Proteomes" id="UP001347796">
    <property type="component" value="Unassembled WGS sequence"/>
</dbReference>
<keyword evidence="5 8" id="KW-0853">WD repeat</keyword>
<dbReference type="InterPro" id="IPR038122">
    <property type="entry name" value="PFU_sf"/>
</dbReference>
<dbReference type="Gene3D" id="1.25.10.10">
    <property type="entry name" value="Leucine-rich Repeat Variant"/>
    <property type="match status" value="1"/>
</dbReference>
<dbReference type="CDD" id="cd00200">
    <property type="entry name" value="WD40"/>
    <property type="match status" value="1"/>
</dbReference>
<keyword evidence="7" id="KW-0539">Nucleus</keyword>
<dbReference type="SMART" id="SM00320">
    <property type="entry name" value="WD40"/>
    <property type="match status" value="7"/>
</dbReference>
<evidence type="ECO:0000256" key="7">
    <source>
        <dbReference type="ARBA" id="ARBA00023242"/>
    </source>
</evidence>
<dbReference type="InterPro" id="IPR001680">
    <property type="entry name" value="WD40_rpt"/>
</dbReference>
<evidence type="ECO:0000256" key="6">
    <source>
        <dbReference type="ARBA" id="ARBA00022737"/>
    </source>
</evidence>
<protein>
    <recommendedName>
        <fullName evidence="13">Phospholipase A-2-activating protein</fullName>
    </recommendedName>
</protein>
<dbReference type="GO" id="GO:0043161">
    <property type="term" value="P:proteasome-mediated ubiquitin-dependent protein catabolic process"/>
    <property type="evidence" value="ECO:0007669"/>
    <property type="project" value="TreeGrafter"/>
</dbReference>
<dbReference type="InterPro" id="IPR015943">
    <property type="entry name" value="WD40/YVTN_repeat-like_dom_sf"/>
</dbReference>
<evidence type="ECO:0000256" key="3">
    <source>
        <dbReference type="ARBA" id="ARBA00008495"/>
    </source>
</evidence>
<dbReference type="GO" id="GO:0005634">
    <property type="term" value="C:nucleus"/>
    <property type="evidence" value="ECO:0007669"/>
    <property type="project" value="UniProtKB-SubCell"/>
</dbReference>
<feature type="repeat" description="WD" evidence="8">
    <location>
        <begin position="144"/>
        <end position="176"/>
    </location>
</feature>
<accession>A0AAN8PXA0</accession>
<dbReference type="SUPFAM" id="SSF50978">
    <property type="entry name" value="WD40 repeat-like"/>
    <property type="match status" value="1"/>
</dbReference>
<keyword evidence="12" id="KW-1185">Reference proteome</keyword>
<dbReference type="Pfam" id="PF09070">
    <property type="entry name" value="PFU"/>
    <property type="match status" value="1"/>
</dbReference>
<dbReference type="Pfam" id="PF00400">
    <property type="entry name" value="WD40"/>
    <property type="match status" value="6"/>
</dbReference>